<keyword evidence="6 8" id="KW-0472">Membrane</keyword>
<dbReference type="InterPro" id="IPR032880">
    <property type="entry name" value="CSC1/OSCA1-like_N"/>
</dbReference>
<feature type="transmembrane region" description="Helical" evidence="8">
    <location>
        <begin position="567"/>
        <end position="587"/>
    </location>
</feature>
<feature type="domain" description="CSC1/OSCA1-like 7TM region" evidence="9">
    <location>
        <begin position="566"/>
        <end position="845"/>
    </location>
</feature>
<evidence type="ECO:0000256" key="5">
    <source>
        <dbReference type="ARBA" id="ARBA00022989"/>
    </source>
</evidence>
<evidence type="ECO:0000259" key="9">
    <source>
        <dbReference type="Pfam" id="PF02714"/>
    </source>
</evidence>
<evidence type="ECO:0000256" key="6">
    <source>
        <dbReference type="ARBA" id="ARBA00023136"/>
    </source>
</evidence>
<evidence type="ECO:0000259" key="10">
    <source>
        <dbReference type="Pfam" id="PF13967"/>
    </source>
</evidence>
<name>A0ABQ6N1P3_9STRA</name>
<organism evidence="12 13">
    <name type="scientific">Tetraparma gracilis</name>
    <dbReference type="NCBI Taxonomy" id="2962635"/>
    <lineage>
        <taxon>Eukaryota</taxon>
        <taxon>Sar</taxon>
        <taxon>Stramenopiles</taxon>
        <taxon>Ochrophyta</taxon>
        <taxon>Bolidophyceae</taxon>
        <taxon>Parmales</taxon>
        <taxon>Triparmaceae</taxon>
        <taxon>Tetraparma</taxon>
    </lineage>
</organism>
<gene>
    <name evidence="12" type="ORF">TeGR_g9681</name>
</gene>
<keyword evidence="3" id="KW-0813">Transport</keyword>
<evidence type="ECO:0000256" key="7">
    <source>
        <dbReference type="SAM" id="MobiDB-lite"/>
    </source>
</evidence>
<evidence type="ECO:0000256" key="3">
    <source>
        <dbReference type="ARBA" id="ARBA00022448"/>
    </source>
</evidence>
<comment type="subcellular location">
    <subcellularLocation>
        <location evidence="1">Membrane</location>
        <topology evidence="1">Multi-pass membrane protein</topology>
    </subcellularLocation>
</comment>
<dbReference type="Pfam" id="PF13967">
    <property type="entry name" value="RSN1_TM"/>
    <property type="match status" value="1"/>
</dbReference>
<dbReference type="InterPro" id="IPR003864">
    <property type="entry name" value="CSC1/OSCA1-like_7TM"/>
</dbReference>
<feature type="domain" description="CSC1/OSCA1-like N-terminal transmembrane" evidence="10">
    <location>
        <begin position="36"/>
        <end position="201"/>
    </location>
</feature>
<dbReference type="PANTHER" id="PTHR13018:SF5">
    <property type="entry name" value="RE44586P"/>
    <property type="match status" value="1"/>
</dbReference>
<feature type="domain" description="CSC1/OSCA1-like cytosolic" evidence="11">
    <location>
        <begin position="231"/>
        <end position="352"/>
    </location>
</feature>
<dbReference type="InterPro" id="IPR027815">
    <property type="entry name" value="CSC1/OSCA1-like_cyt"/>
</dbReference>
<evidence type="ECO:0000256" key="1">
    <source>
        <dbReference type="ARBA" id="ARBA00004141"/>
    </source>
</evidence>
<keyword evidence="13" id="KW-1185">Reference proteome</keyword>
<reference evidence="12 13" key="1">
    <citation type="journal article" date="2023" name="Commun. Biol.">
        <title>Genome analysis of Parmales, the sister group of diatoms, reveals the evolutionary specialization of diatoms from phago-mixotrophs to photoautotrophs.</title>
        <authorList>
            <person name="Ban H."/>
            <person name="Sato S."/>
            <person name="Yoshikawa S."/>
            <person name="Yamada K."/>
            <person name="Nakamura Y."/>
            <person name="Ichinomiya M."/>
            <person name="Sato N."/>
            <person name="Blanc-Mathieu R."/>
            <person name="Endo H."/>
            <person name="Kuwata A."/>
            <person name="Ogata H."/>
        </authorList>
    </citation>
    <scope>NUCLEOTIDE SEQUENCE [LARGE SCALE GENOMIC DNA]</scope>
</reference>
<evidence type="ECO:0000256" key="8">
    <source>
        <dbReference type="SAM" id="Phobius"/>
    </source>
</evidence>
<evidence type="ECO:0000256" key="4">
    <source>
        <dbReference type="ARBA" id="ARBA00022692"/>
    </source>
</evidence>
<dbReference type="PANTHER" id="PTHR13018">
    <property type="entry name" value="PROBABLE MEMBRANE PROTEIN DUF221-RELATED"/>
    <property type="match status" value="1"/>
</dbReference>
<feature type="compositionally biased region" description="Acidic residues" evidence="7">
    <location>
        <begin position="941"/>
        <end position="959"/>
    </location>
</feature>
<feature type="transmembrane region" description="Helical" evidence="8">
    <location>
        <begin position="625"/>
        <end position="646"/>
    </location>
</feature>
<evidence type="ECO:0000313" key="12">
    <source>
        <dbReference type="EMBL" id="GMI38474.1"/>
    </source>
</evidence>
<dbReference type="Pfam" id="PF02714">
    <property type="entry name" value="RSN1_7TM"/>
    <property type="match status" value="1"/>
</dbReference>
<feature type="transmembrane region" description="Helical" evidence="8">
    <location>
        <begin position="774"/>
        <end position="799"/>
    </location>
</feature>
<feature type="transmembrane region" description="Helical" evidence="8">
    <location>
        <begin position="183"/>
        <end position="203"/>
    </location>
</feature>
<dbReference type="InterPro" id="IPR045122">
    <property type="entry name" value="Csc1-like"/>
</dbReference>
<dbReference type="Proteomes" id="UP001165060">
    <property type="component" value="Unassembled WGS sequence"/>
</dbReference>
<keyword evidence="4 8" id="KW-0812">Transmembrane</keyword>
<proteinExistence type="inferred from homology"/>
<feature type="transmembrane region" description="Helical" evidence="8">
    <location>
        <begin position="31"/>
        <end position="54"/>
    </location>
</feature>
<dbReference type="EMBL" id="BRYB01000827">
    <property type="protein sequence ID" value="GMI38474.1"/>
    <property type="molecule type" value="Genomic_DNA"/>
</dbReference>
<feature type="transmembrane region" description="Helical" evidence="8">
    <location>
        <begin position="121"/>
        <end position="142"/>
    </location>
</feature>
<evidence type="ECO:0000256" key="2">
    <source>
        <dbReference type="ARBA" id="ARBA00007779"/>
    </source>
</evidence>
<dbReference type="Pfam" id="PF14703">
    <property type="entry name" value="PHM7_cyt"/>
    <property type="match status" value="1"/>
</dbReference>
<keyword evidence="5 8" id="KW-1133">Transmembrane helix</keyword>
<protein>
    <recommendedName>
        <fullName evidence="14">CSC1/OSCA1-like 7TM region domain-containing protein</fullName>
    </recommendedName>
</protein>
<evidence type="ECO:0008006" key="14">
    <source>
        <dbReference type="Google" id="ProtNLM"/>
    </source>
</evidence>
<feature type="transmembrane region" description="Helical" evidence="8">
    <location>
        <begin position="705"/>
        <end position="732"/>
    </location>
</feature>
<evidence type="ECO:0000259" key="11">
    <source>
        <dbReference type="Pfam" id="PF14703"/>
    </source>
</evidence>
<feature type="region of interest" description="Disordered" evidence="7">
    <location>
        <begin position="937"/>
        <end position="969"/>
    </location>
</feature>
<feature type="transmembrane region" description="Helical" evidence="8">
    <location>
        <begin position="667"/>
        <end position="685"/>
    </location>
</feature>
<evidence type="ECO:0000313" key="13">
    <source>
        <dbReference type="Proteomes" id="UP001165060"/>
    </source>
</evidence>
<comment type="caution">
    <text evidence="12">The sequence shown here is derived from an EMBL/GenBank/DDBJ whole genome shotgun (WGS) entry which is preliminary data.</text>
</comment>
<feature type="transmembrane region" description="Helical" evidence="8">
    <location>
        <begin position="852"/>
        <end position="871"/>
    </location>
</feature>
<accession>A0ABQ6N1P3</accession>
<sequence length="969" mass="107173">MAHPYAPPYAAPHPLLPFPATPASITPISDISLGTVLAAVYVNIPLCLLLLLSFELLRRLLPRIFLGHHYHAEGGGPPGWAQTPGPLSGLRLWHSTFCTSWSSVLRTAGLDYYMFLRYIRLCYKLCLVSSLYCVGILAPTYATAGGREQGWYRISLKNVPAEAQAGSAAQSAAEEGITPSMRVWVAVAVMYLLTAYTIFAIDAEYKHYLELRMSFLSTGVSSSNPSATQQHYSIKVENIPLNLRSERALHSYFSSLFPGRVHSTSVVLATPALELLSHRRLRVCRRFEKSYSSLASTGVRPTHVVGRKRCMCFGIESEPLCNSKVLCGCCRGERVDSIRYYRGDLKKMNRQYGRVMRELEAIALRGEKGGEEGLLDRVKDGVMGKLGIGNAATPGLMSPESSMTVATAPSYGSFDAHSTDEFERLSSGEHGRTASNPSALLNSSFLFNASPPRPHLIQPGGEDKHLSWWKRGVSKAGGDFLEAVWDYGKRQFSTVVVDGVFNRTVSSTGFVTFTDLQCVSICSSIGALTFQNQPMIVSTAPGPTDIYWDNAHISEPVLSAKTNTASFIVTFGALLWSVPVATIQGLATTSTLSKLPGMAWLGDACDECEPEEAERRKFYANLVNGYLPVLCLLGLMQLLPLLFELLATHYENRKTNADIQRSILRRFFFYQLANVYVSISAASILDNLSEILDSPSSLLSNFSEMIPTVVGYFISLICTKILAGLPVVLLRLGALLRLTFLRSCFKESQLTLREMREVYRKQEFMYGWEYPTQLFVIVIVFTYAVISPIIIPIGAIYFFGALMVYKMQALHVYTPLYEGGGELFPSVCHRTLVGLTCGQLTLLGYLSLRVGLGYQPFALMPLPIVTLLVMGRQKRAYDLPSERLSLERAAILDYDNARGGAQEELLRSFDKKAYRQPLLDPEQRELLPMAYREGRGNGWEAADEEPGDADFDSDGDGDGVECGRPLINR</sequence>
<comment type="similarity">
    <text evidence="2">Belongs to the CSC1 (TC 1.A.17) family.</text>
</comment>